<dbReference type="Gene3D" id="1.10.10.2840">
    <property type="entry name" value="PucR C-terminal helix-turn-helix domain"/>
    <property type="match status" value="1"/>
</dbReference>
<organism evidence="5 6">
    <name type="scientific">Clostridium paridis</name>
    <dbReference type="NCBI Taxonomy" id="2803863"/>
    <lineage>
        <taxon>Bacteria</taxon>
        <taxon>Bacillati</taxon>
        <taxon>Bacillota</taxon>
        <taxon>Clostridia</taxon>
        <taxon>Eubacteriales</taxon>
        <taxon>Clostridiaceae</taxon>
        <taxon>Clostridium</taxon>
    </lineage>
</organism>
<comment type="caution">
    <text evidence="5">The sequence shown here is derived from an EMBL/GenBank/DDBJ whole genome shotgun (WGS) entry which is preliminary data.</text>
</comment>
<protein>
    <submittedName>
        <fullName evidence="5">PucR family transcriptional regulator ligand-binding domain-containing protein</fullName>
    </submittedName>
</protein>
<accession>A0A937FB96</accession>
<evidence type="ECO:0000259" key="2">
    <source>
        <dbReference type="Pfam" id="PF07905"/>
    </source>
</evidence>
<dbReference type="InterPro" id="IPR025736">
    <property type="entry name" value="PucR_C-HTH_dom"/>
</dbReference>
<evidence type="ECO:0000259" key="3">
    <source>
        <dbReference type="Pfam" id="PF13556"/>
    </source>
</evidence>
<evidence type="ECO:0000313" key="6">
    <source>
        <dbReference type="Proteomes" id="UP000623681"/>
    </source>
</evidence>
<evidence type="ECO:0000259" key="4">
    <source>
        <dbReference type="Pfam" id="PF17853"/>
    </source>
</evidence>
<evidence type="ECO:0000256" key="1">
    <source>
        <dbReference type="ARBA" id="ARBA00006754"/>
    </source>
</evidence>
<dbReference type="InterPro" id="IPR042070">
    <property type="entry name" value="PucR_C-HTH_sf"/>
</dbReference>
<name>A0A937FB96_9CLOT</name>
<dbReference type="RefSeq" id="WP_202766126.1">
    <property type="nucleotide sequence ID" value="NZ_JAESWA010000015.1"/>
</dbReference>
<keyword evidence="6" id="KW-1185">Reference proteome</keyword>
<dbReference type="InterPro" id="IPR041522">
    <property type="entry name" value="CdaR_GGDEF"/>
</dbReference>
<reference evidence="5" key="1">
    <citation type="submission" date="2021-01" db="EMBL/GenBank/DDBJ databases">
        <title>Genome public.</title>
        <authorList>
            <person name="Liu C."/>
            <person name="Sun Q."/>
        </authorList>
    </citation>
    <scope>NUCLEOTIDE SEQUENCE</scope>
    <source>
        <strain evidence="5">YIM B02565</strain>
    </source>
</reference>
<evidence type="ECO:0000313" key="5">
    <source>
        <dbReference type="EMBL" id="MBL4930744.1"/>
    </source>
</evidence>
<dbReference type="PANTHER" id="PTHR33744:SF1">
    <property type="entry name" value="DNA-BINDING TRANSCRIPTIONAL ACTIVATOR ADER"/>
    <property type="match status" value="1"/>
</dbReference>
<feature type="domain" description="PucR C-terminal helix-turn-helix" evidence="3">
    <location>
        <begin position="339"/>
        <end position="397"/>
    </location>
</feature>
<dbReference type="AlphaFoldDB" id="A0A937FB96"/>
<dbReference type="Proteomes" id="UP000623681">
    <property type="component" value="Unassembled WGS sequence"/>
</dbReference>
<comment type="similarity">
    <text evidence="1">Belongs to the CdaR family.</text>
</comment>
<gene>
    <name evidence="5" type="ORF">JK634_02920</name>
</gene>
<dbReference type="PANTHER" id="PTHR33744">
    <property type="entry name" value="CARBOHYDRATE DIACID REGULATOR"/>
    <property type="match status" value="1"/>
</dbReference>
<dbReference type="Pfam" id="PF17853">
    <property type="entry name" value="GGDEF_2"/>
    <property type="match status" value="1"/>
</dbReference>
<dbReference type="InterPro" id="IPR012914">
    <property type="entry name" value="PucR_dom"/>
</dbReference>
<feature type="domain" description="CdaR GGDEF-like" evidence="4">
    <location>
        <begin position="150"/>
        <end position="286"/>
    </location>
</feature>
<dbReference type="InterPro" id="IPR051448">
    <property type="entry name" value="CdaR-like_regulators"/>
</dbReference>
<sequence length="409" mass="47374">MYITYDDLLSLPQMKKAKVVSGEKGLDKFIEWSHVVELPDAFNWINSGELIFTTGIGLENHEKDLLRIVEELYKKSAAGLVLVMGPYIKEIPNSVKVLSNKCAIPILEIPYEIRAIDITYSMSRILFDNYIKDKSMNDLMRELIYQEFNEEFYERAVYYGYNPQSKYVASTIQVDNLLDDLLSNKSIVESKNLDIGAAILNIVRCISNKYKKSIFYILQGTNLIYFLPISNEDQWDIEINKINSEIKDTVCKKLNGLTVSIGIGEPCNDLKYFKRSVGEAQKALKILKACERSNDLRSYKELGIYRIFFRARDNEELMSIYNGVLKDLIEYDKKNNSDLVHTLDIFLAEDCNIGKTAEELFIHRNTLKYRITRIQEILSCDFENVNECFTLRLAYKIKKFIGYVEPNLL</sequence>
<feature type="domain" description="Purine catabolism PurC-like" evidence="2">
    <location>
        <begin position="7"/>
        <end position="124"/>
    </location>
</feature>
<dbReference type="EMBL" id="JAESWA010000015">
    <property type="protein sequence ID" value="MBL4930744.1"/>
    <property type="molecule type" value="Genomic_DNA"/>
</dbReference>
<dbReference type="Pfam" id="PF13556">
    <property type="entry name" value="HTH_30"/>
    <property type="match status" value="1"/>
</dbReference>
<dbReference type="Pfam" id="PF07905">
    <property type="entry name" value="PucR"/>
    <property type="match status" value="1"/>
</dbReference>
<proteinExistence type="inferred from homology"/>